<dbReference type="Gene3D" id="1.20.1220.20">
    <property type="entry name" value="Uncharcterised protein PF01724"/>
    <property type="match status" value="1"/>
</dbReference>
<sequence length="153" mass="18039">MDLILNRSLVIKKNMIEESYELCLDKQIELLRSRNFSELNIEYLIEELEGLNKSNERELESYLIVLIAHLLKWEYQPSLQCGSWRGSIINSRNRIAKLLKQQPSLKRKLPEIIPEAYIEAKEWASEETGMKITLFPLNCPYEESKLLDKSWLP</sequence>
<protein>
    <recommendedName>
        <fullName evidence="3">DUF29 domain-containing protein</fullName>
    </recommendedName>
</protein>
<dbReference type="AlphaFoldDB" id="K9XQZ1"/>
<dbReference type="InterPro" id="IPR002636">
    <property type="entry name" value="DUF29"/>
</dbReference>
<reference evidence="2" key="1">
    <citation type="journal article" date="2013" name="Proc. Natl. Acad. Sci. U.S.A.">
        <title>Improving the coverage of the cyanobacterial phylum using diversity-driven genome sequencing.</title>
        <authorList>
            <person name="Shih P.M."/>
            <person name="Wu D."/>
            <person name="Latifi A."/>
            <person name="Axen S.D."/>
            <person name="Fewer D.P."/>
            <person name="Talla E."/>
            <person name="Calteau A."/>
            <person name="Cai F."/>
            <person name="Tandeau de Marsac N."/>
            <person name="Rippka R."/>
            <person name="Herdman M."/>
            <person name="Sivonen K."/>
            <person name="Coursin T."/>
            <person name="Laurent T."/>
            <person name="Goodwin L."/>
            <person name="Nolan M."/>
            <person name="Davenport K.W."/>
            <person name="Han C.S."/>
            <person name="Rubin E.M."/>
            <person name="Eisen J.A."/>
            <person name="Woyke T."/>
            <person name="Gugger M."/>
            <person name="Kerfeld C.A."/>
        </authorList>
    </citation>
    <scope>NUCLEOTIDE SEQUENCE [LARGE SCALE GENOMIC DNA]</scope>
    <source>
        <strain evidence="2">ATCC 29371 / PCC 7437</strain>
    </source>
</reference>
<keyword evidence="2" id="KW-1185">Reference proteome</keyword>
<proteinExistence type="predicted"/>
<dbReference type="STRING" id="111780.Sta7437_0896"/>
<evidence type="ECO:0000313" key="1">
    <source>
        <dbReference type="EMBL" id="AFZ34481.1"/>
    </source>
</evidence>
<dbReference type="eggNOG" id="COG0639">
    <property type="taxonomic scope" value="Bacteria"/>
</dbReference>
<name>K9XQZ1_STAC7</name>
<dbReference type="Pfam" id="PF01724">
    <property type="entry name" value="DUF29"/>
    <property type="match status" value="1"/>
</dbReference>
<dbReference type="Proteomes" id="UP000010473">
    <property type="component" value="Chromosome"/>
</dbReference>
<dbReference type="EMBL" id="CP003653">
    <property type="protein sequence ID" value="AFZ34481.1"/>
    <property type="molecule type" value="Genomic_DNA"/>
</dbReference>
<accession>K9XQZ1</accession>
<organism evidence="1 2">
    <name type="scientific">Stanieria cyanosphaera (strain ATCC 29371 / PCC 7437)</name>
    <dbReference type="NCBI Taxonomy" id="111780"/>
    <lineage>
        <taxon>Bacteria</taxon>
        <taxon>Bacillati</taxon>
        <taxon>Cyanobacteriota</taxon>
        <taxon>Cyanophyceae</taxon>
        <taxon>Pleurocapsales</taxon>
        <taxon>Dermocarpellaceae</taxon>
        <taxon>Stanieria</taxon>
    </lineage>
</organism>
<dbReference type="KEGG" id="scs:Sta7437_0896"/>
<evidence type="ECO:0008006" key="3">
    <source>
        <dbReference type="Google" id="ProtNLM"/>
    </source>
</evidence>
<gene>
    <name evidence="1" type="ordered locus">Sta7437_0896</name>
</gene>
<dbReference type="PANTHER" id="PTHR34235">
    <property type="entry name" value="SLR1203 PROTEIN-RELATED"/>
    <property type="match status" value="1"/>
</dbReference>
<evidence type="ECO:0000313" key="2">
    <source>
        <dbReference type="Proteomes" id="UP000010473"/>
    </source>
</evidence>
<dbReference type="HOGENOM" id="CLU_116670_0_1_3"/>